<proteinExistence type="predicted"/>
<sequence length="189" mass="21042">MVVNGGQELFGYKHSEQSNVYRFGTTEGSKLCEGLCGLWKDIGLRQRKFFCGNTMQKEMSLYSLVYELNANAISAVRIAKKKESHLGLKLQECAEADWEAKTALEFSAHIGPPPFLSTQPPWRVLHNLSTPGDPPIYSDVHSTHQTVLFKLLNHTSPRSKPPLNKTGSNLFSTAVLNSISTQTLENHPD</sequence>
<keyword evidence="2" id="KW-1185">Reference proteome</keyword>
<name>A0A9W7THH7_TRIRA</name>
<dbReference type="AlphaFoldDB" id="A0A9W7THH7"/>
<organism evidence="1 2">
    <name type="scientific">Triplophysa rosa</name>
    <name type="common">Cave loach</name>
    <dbReference type="NCBI Taxonomy" id="992332"/>
    <lineage>
        <taxon>Eukaryota</taxon>
        <taxon>Metazoa</taxon>
        <taxon>Chordata</taxon>
        <taxon>Craniata</taxon>
        <taxon>Vertebrata</taxon>
        <taxon>Euteleostomi</taxon>
        <taxon>Actinopterygii</taxon>
        <taxon>Neopterygii</taxon>
        <taxon>Teleostei</taxon>
        <taxon>Ostariophysi</taxon>
        <taxon>Cypriniformes</taxon>
        <taxon>Nemacheilidae</taxon>
        <taxon>Triplophysa</taxon>
    </lineage>
</organism>
<accession>A0A9W7THH7</accession>
<dbReference type="EMBL" id="JAFHDT010000016">
    <property type="protein sequence ID" value="KAI7798853.1"/>
    <property type="molecule type" value="Genomic_DNA"/>
</dbReference>
<gene>
    <name evidence="1" type="ORF">IRJ41_015902</name>
</gene>
<comment type="caution">
    <text evidence="1">The sequence shown here is derived from an EMBL/GenBank/DDBJ whole genome shotgun (WGS) entry which is preliminary data.</text>
</comment>
<protein>
    <submittedName>
        <fullName evidence="1">Uncharacterized protein</fullName>
    </submittedName>
</protein>
<dbReference type="Proteomes" id="UP001059041">
    <property type="component" value="Linkage Group LG16"/>
</dbReference>
<evidence type="ECO:0000313" key="2">
    <source>
        <dbReference type="Proteomes" id="UP001059041"/>
    </source>
</evidence>
<reference evidence="1" key="1">
    <citation type="submission" date="2021-02" db="EMBL/GenBank/DDBJ databases">
        <title>Comparative genomics reveals that relaxation of natural selection precedes convergent phenotypic evolution of cavefish.</title>
        <authorList>
            <person name="Peng Z."/>
        </authorList>
    </citation>
    <scope>NUCLEOTIDE SEQUENCE</scope>
    <source>
        <tissue evidence="1">Muscle</tissue>
    </source>
</reference>
<evidence type="ECO:0000313" key="1">
    <source>
        <dbReference type="EMBL" id="KAI7798853.1"/>
    </source>
</evidence>